<dbReference type="InterPro" id="IPR013083">
    <property type="entry name" value="Znf_RING/FYVE/PHD"/>
</dbReference>
<dbReference type="InterPro" id="IPR011011">
    <property type="entry name" value="Znf_FYVE_PHD"/>
</dbReference>
<feature type="domain" description="PHD-type" evidence="7">
    <location>
        <begin position="212"/>
        <end position="259"/>
    </location>
</feature>
<evidence type="ECO:0000256" key="5">
    <source>
        <dbReference type="PROSITE-ProRule" id="PRU00146"/>
    </source>
</evidence>
<dbReference type="SMART" id="SM00249">
    <property type="entry name" value="PHD"/>
    <property type="match status" value="1"/>
</dbReference>
<evidence type="ECO:0000259" key="7">
    <source>
        <dbReference type="PROSITE" id="PS50016"/>
    </source>
</evidence>
<evidence type="ECO:0000256" key="4">
    <source>
        <dbReference type="ARBA" id="ARBA00022833"/>
    </source>
</evidence>
<dbReference type="GO" id="GO:0000785">
    <property type="term" value="C:chromatin"/>
    <property type="evidence" value="ECO:0007669"/>
    <property type="project" value="TreeGrafter"/>
</dbReference>
<evidence type="ECO:0000313" key="8">
    <source>
        <dbReference type="EMBL" id="KAA8578515.1"/>
    </source>
</evidence>
<sequence>MLHNTGYPAAQSLRDLIQSSSFPPKPMDVLQGTSRYPQPLSAAAATQLSLHQRGPTESSFLKRSEAGGSVPSITISIPKPSFAPSLASAPADKTSTFNHIAVQVRQNSPMAKPSSSDRSTGTTSWRQTSEPPSAPSAKRRRRSSPGPVIVQSSVGSSLPDSSTGAQSKPRQQPKVPVPVPDPGSESGKEQRPQPAAQPESEKRAEPEEDPNEDWCAVCQNGGELLCCDKCPKVFHLACHIPALNESPSGEWFCSLCRDLALLR</sequence>
<dbReference type="PANTHER" id="PTHR45915">
    <property type="entry name" value="TRANSCRIPTION INTERMEDIARY FACTOR"/>
    <property type="match status" value="1"/>
</dbReference>
<dbReference type="Gene3D" id="3.30.40.10">
    <property type="entry name" value="Zinc/RING finger domain, C3HC4 (zinc finger)"/>
    <property type="match status" value="1"/>
</dbReference>
<dbReference type="InterPro" id="IPR001965">
    <property type="entry name" value="Znf_PHD"/>
</dbReference>
<dbReference type="GO" id="GO:0008270">
    <property type="term" value="F:zinc ion binding"/>
    <property type="evidence" value="ECO:0007669"/>
    <property type="project" value="UniProtKB-KW"/>
</dbReference>
<feature type="compositionally biased region" description="Polar residues" evidence="6">
    <location>
        <begin position="150"/>
        <end position="166"/>
    </location>
</feature>
<evidence type="ECO:0000256" key="2">
    <source>
        <dbReference type="ARBA" id="ARBA00022723"/>
    </source>
</evidence>
<dbReference type="Pfam" id="PF00628">
    <property type="entry name" value="PHD"/>
    <property type="match status" value="1"/>
</dbReference>
<dbReference type="InterPro" id="IPR019786">
    <property type="entry name" value="Zinc_finger_PHD-type_CS"/>
</dbReference>
<dbReference type="CDD" id="cd15541">
    <property type="entry name" value="PHD_TIF1_like"/>
    <property type="match status" value="1"/>
</dbReference>
<protein>
    <recommendedName>
        <fullName evidence="7">PHD-type domain-containing protein</fullName>
    </recommendedName>
</protein>
<dbReference type="SUPFAM" id="SSF57903">
    <property type="entry name" value="FYVE/PHD zinc finger"/>
    <property type="match status" value="1"/>
</dbReference>
<feature type="region of interest" description="Disordered" evidence="6">
    <location>
        <begin position="16"/>
        <end position="40"/>
    </location>
</feature>
<dbReference type="AlphaFoldDB" id="A0A5J5CBA6"/>
<dbReference type="PANTHER" id="PTHR45915:SF4">
    <property type="entry name" value="TRANSCRIPTION INTERMEDIARY FACTOR 1-ALPHA"/>
    <property type="match status" value="1"/>
</dbReference>
<gene>
    <name evidence="8" type="ORF">FQN60_016837</name>
</gene>
<keyword evidence="9" id="KW-1185">Reference proteome</keyword>
<keyword evidence="2" id="KW-0479">Metal-binding</keyword>
<keyword evidence="4" id="KW-0862">Zinc</keyword>
<comment type="subcellular location">
    <subcellularLocation>
        <location evidence="1">Nucleus</location>
    </subcellularLocation>
</comment>
<dbReference type="GO" id="GO:0005634">
    <property type="term" value="C:nucleus"/>
    <property type="evidence" value="ECO:0007669"/>
    <property type="project" value="UniProtKB-SubCell"/>
</dbReference>
<dbReference type="FunFam" id="3.30.40.10:FF:000123">
    <property type="entry name" value="E3 ubiquitin-protein ligase TRIM33"/>
    <property type="match status" value="1"/>
</dbReference>
<evidence type="ECO:0000313" key="9">
    <source>
        <dbReference type="Proteomes" id="UP000327493"/>
    </source>
</evidence>
<evidence type="ECO:0000256" key="1">
    <source>
        <dbReference type="ARBA" id="ARBA00004123"/>
    </source>
</evidence>
<evidence type="ECO:0000256" key="3">
    <source>
        <dbReference type="ARBA" id="ARBA00022771"/>
    </source>
</evidence>
<dbReference type="Proteomes" id="UP000327493">
    <property type="component" value="Unassembled WGS sequence"/>
</dbReference>
<dbReference type="InterPro" id="IPR019787">
    <property type="entry name" value="Znf_PHD-finger"/>
</dbReference>
<dbReference type="EMBL" id="VOFY01000563">
    <property type="protein sequence ID" value="KAA8578515.1"/>
    <property type="molecule type" value="Genomic_DNA"/>
</dbReference>
<organism evidence="8 9">
    <name type="scientific">Etheostoma spectabile</name>
    <name type="common">orangethroat darter</name>
    <dbReference type="NCBI Taxonomy" id="54343"/>
    <lineage>
        <taxon>Eukaryota</taxon>
        <taxon>Metazoa</taxon>
        <taxon>Chordata</taxon>
        <taxon>Craniata</taxon>
        <taxon>Vertebrata</taxon>
        <taxon>Euteleostomi</taxon>
        <taxon>Actinopterygii</taxon>
        <taxon>Neopterygii</taxon>
        <taxon>Teleostei</taxon>
        <taxon>Neoteleostei</taxon>
        <taxon>Acanthomorphata</taxon>
        <taxon>Eupercaria</taxon>
        <taxon>Perciformes</taxon>
        <taxon>Percoidei</taxon>
        <taxon>Percidae</taxon>
        <taxon>Etheostomatinae</taxon>
        <taxon>Etheostoma</taxon>
    </lineage>
</organism>
<evidence type="ECO:0000256" key="6">
    <source>
        <dbReference type="SAM" id="MobiDB-lite"/>
    </source>
</evidence>
<accession>A0A5J5CBA6</accession>
<dbReference type="PROSITE" id="PS01359">
    <property type="entry name" value="ZF_PHD_1"/>
    <property type="match status" value="1"/>
</dbReference>
<proteinExistence type="predicted"/>
<name>A0A5J5CBA6_9PERO</name>
<reference evidence="8 9" key="1">
    <citation type="submission" date="2019-08" db="EMBL/GenBank/DDBJ databases">
        <title>A chromosome-level genome assembly, high-density linkage maps, and genome scans reveal the genomic architecture of hybrid incompatibilities underlying speciation via character displacement in darters (Percidae: Etheostominae).</title>
        <authorList>
            <person name="Moran R.L."/>
            <person name="Catchen J.M."/>
            <person name="Fuller R.C."/>
        </authorList>
    </citation>
    <scope>NUCLEOTIDE SEQUENCE [LARGE SCALE GENOMIC DNA]</scope>
    <source>
        <strain evidence="8">EspeVRDwgs_2016</strain>
        <tissue evidence="8">Muscle</tissue>
    </source>
</reference>
<feature type="region of interest" description="Disordered" evidence="6">
    <location>
        <begin position="104"/>
        <end position="212"/>
    </location>
</feature>
<keyword evidence="3 5" id="KW-0863">Zinc-finger</keyword>
<feature type="compositionally biased region" description="Polar residues" evidence="6">
    <location>
        <begin position="104"/>
        <end position="130"/>
    </location>
</feature>
<comment type="caution">
    <text evidence="8">The sequence shown here is derived from an EMBL/GenBank/DDBJ whole genome shotgun (WGS) entry which is preliminary data.</text>
</comment>
<dbReference type="PROSITE" id="PS50016">
    <property type="entry name" value="ZF_PHD_2"/>
    <property type="match status" value="1"/>
</dbReference>